<accession>A0A974ADZ1</accession>
<proteinExistence type="predicted"/>
<name>A0A974ADZ1_9BRAD</name>
<organism evidence="1">
    <name type="scientific">Bradyrhizobium quebecense</name>
    <dbReference type="NCBI Taxonomy" id="2748629"/>
    <lineage>
        <taxon>Bacteria</taxon>
        <taxon>Pseudomonadati</taxon>
        <taxon>Pseudomonadota</taxon>
        <taxon>Alphaproteobacteria</taxon>
        <taxon>Hyphomicrobiales</taxon>
        <taxon>Nitrobacteraceae</taxon>
        <taxon>Bradyrhizobium</taxon>
    </lineage>
</organism>
<comment type="caution">
    <text evidence="1">The sequence shown here is derived from an EMBL/GenBank/DDBJ whole genome shotgun (WGS) entry which is preliminary data.</text>
</comment>
<protein>
    <submittedName>
        <fullName evidence="1">Uncharacterized protein</fullName>
    </submittedName>
</protein>
<dbReference type="AlphaFoldDB" id="A0A974ADZ1"/>
<gene>
    <name evidence="1" type="ORF">HU230_25080</name>
</gene>
<dbReference type="RefSeq" id="WP_176532426.1">
    <property type="nucleotide sequence ID" value="NZ_CP088022.1"/>
</dbReference>
<sequence length="69" mass="8015">MTTYYQSHESLYLCISEIKQILLKRLDEIPVEQWPELFDAMRDELDYAETAYGFNGLSFEMVMACGVAP</sequence>
<dbReference type="EMBL" id="JABWSX010000001">
    <property type="protein sequence ID" value="NVL08984.1"/>
    <property type="molecule type" value="Genomic_DNA"/>
</dbReference>
<evidence type="ECO:0000313" key="1">
    <source>
        <dbReference type="EMBL" id="NVL08984.1"/>
    </source>
</evidence>
<reference evidence="1" key="1">
    <citation type="submission" date="2020-06" db="EMBL/GenBank/DDBJ databases">
        <title>Whole Genome Sequence of Bradyrhizobium sp. Strain 66S1MB.</title>
        <authorList>
            <person name="Bromfield E."/>
            <person name="Cloutier S."/>
        </authorList>
    </citation>
    <scope>NUCLEOTIDE SEQUENCE</scope>
    <source>
        <strain evidence="1">66S1MB</strain>
    </source>
</reference>